<dbReference type="AlphaFoldDB" id="A0A9N7MVP5"/>
<feature type="region of interest" description="Disordered" evidence="2">
    <location>
        <begin position="363"/>
        <end position="443"/>
    </location>
</feature>
<dbReference type="PANTHER" id="PTHR47383:SF8">
    <property type="entry name" value="OS01G0768300 PROTEIN"/>
    <property type="match status" value="1"/>
</dbReference>
<dbReference type="InterPro" id="IPR058935">
    <property type="entry name" value="At4g15545-like_C"/>
</dbReference>
<keyword evidence="5" id="KW-1185">Reference proteome</keyword>
<dbReference type="Pfam" id="PF25972">
    <property type="entry name" value="At4g15545_C"/>
    <property type="match status" value="1"/>
</dbReference>
<feature type="compositionally biased region" description="Acidic residues" evidence="2">
    <location>
        <begin position="14"/>
        <end position="34"/>
    </location>
</feature>
<feature type="compositionally biased region" description="Basic and acidic residues" evidence="2">
    <location>
        <begin position="72"/>
        <end position="84"/>
    </location>
</feature>
<feature type="domain" description="At4g15545-like C-terminal" evidence="3">
    <location>
        <begin position="439"/>
        <end position="505"/>
    </location>
</feature>
<feature type="compositionally biased region" description="Polar residues" evidence="2">
    <location>
        <begin position="58"/>
        <end position="70"/>
    </location>
</feature>
<evidence type="ECO:0000313" key="4">
    <source>
        <dbReference type="EMBL" id="CAA0815510.1"/>
    </source>
</evidence>
<dbReference type="EMBL" id="CACSLK010012531">
    <property type="protein sequence ID" value="CAA0815510.1"/>
    <property type="molecule type" value="Genomic_DNA"/>
</dbReference>
<keyword evidence="1" id="KW-0175">Coiled coil</keyword>
<reference evidence="4" key="1">
    <citation type="submission" date="2019-12" db="EMBL/GenBank/DDBJ databases">
        <authorList>
            <person name="Scholes J."/>
        </authorList>
    </citation>
    <scope>NUCLEOTIDE SEQUENCE</scope>
</reference>
<gene>
    <name evidence="4" type="ORF">SHERM_15529</name>
</gene>
<dbReference type="InterPro" id="IPR058936">
    <property type="entry name" value="At4g15545-like"/>
</dbReference>
<feature type="compositionally biased region" description="Polar residues" evidence="2">
    <location>
        <begin position="369"/>
        <end position="403"/>
    </location>
</feature>
<feature type="coiled-coil region" evidence="1">
    <location>
        <begin position="236"/>
        <end position="277"/>
    </location>
</feature>
<feature type="compositionally biased region" description="Polar residues" evidence="2">
    <location>
        <begin position="85"/>
        <end position="102"/>
    </location>
</feature>
<protein>
    <recommendedName>
        <fullName evidence="3">At4g15545-like C-terminal domain-containing protein</fullName>
    </recommendedName>
</protein>
<evidence type="ECO:0000256" key="2">
    <source>
        <dbReference type="SAM" id="MobiDB-lite"/>
    </source>
</evidence>
<feature type="compositionally biased region" description="Low complexity" evidence="2">
    <location>
        <begin position="410"/>
        <end position="435"/>
    </location>
</feature>
<name>A0A9N7MVP5_STRHE</name>
<evidence type="ECO:0000259" key="3">
    <source>
        <dbReference type="Pfam" id="PF25972"/>
    </source>
</evidence>
<feature type="compositionally biased region" description="Basic and acidic residues" evidence="2">
    <location>
        <begin position="111"/>
        <end position="120"/>
    </location>
</feature>
<organism evidence="4 5">
    <name type="scientific">Striga hermonthica</name>
    <name type="common">Purple witchweed</name>
    <name type="synonym">Buchnera hermonthica</name>
    <dbReference type="NCBI Taxonomy" id="68872"/>
    <lineage>
        <taxon>Eukaryota</taxon>
        <taxon>Viridiplantae</taxon>
        <taxon>Streptophyta</taxon>
        <taxon>Embryophyta</taxon>
        <taxon>Tracheophyta</taxon>
        <taxon>Spermatophyta</taxon>
        <taxon>Magnoliopsida</taxon>
        <taxon>eudicotyledons</taxon>
        <taxon>Gunneridae</taxon>
        <taxon>Pentapetalae</taxon>
        <taxon>asterids</taxon>
        <taxon>lamiids</taxon>
        <taxon>Lamiales</taxon>
        <taxon>Orobanchaceae</taxon>
        <taxon>Buchnereae</taxon>
        <taxon>Striga</taxon>
    </lineage>
</organism>
<comment type="caution">
    <text evidence="4">The sequence shown here is derived from an EMBL/GenBank/DDBJ whole genome shotgun (WGS) entry which is preliminary data.</text>
</comment>
<sequence>MCCFVQGKSLAPIPEDEAECEEDDSDIDETELENSNEGGEKEDDGKKAKDRAAIENGGQHNAVTANNIKNSYFEKVKLSSEESPSRNQIEQGPLNRQASGWQTIPKPKGHSHLDYSRWDRVEDESSEEETDDDDEDDDCHPQYRFRVKTVGVKAFVFAQSSDDVKRRLPDFLLLSTAAQSAASRTRRQMAHDGGDVNLVGPDFDLPDEVLAVIPTDPYEQLDLARKITSMAIASRVSKLETEARSLRQKLNEKDRLVEELEDKVSQLEGAFQDAELRLKVTHEDNMKLLKERDSLASTTKKLSRDLAKLETFKRQLMQSLNEENSSTETVDIGTYDQTVLKTDSTNINDEVSKQAGHKFSITPYITPRLSPNGTPKVASTSVSSRRYTAANSPQKASGATTPTKMYEGKASLSSWYPSSQQSSAANSPPRGRLPPGRTPRIDGKEFFRQVRSRLSLEQFSSFLANIKELNAQRQSREETLRKAEDIFGMENKDLYISFQGLLNRNMH</sequence>
<feature type="compositionally biased region" description="Basic and acidic residues" evidence="2">
    <location>
        <begin position="43"/>
        <end position="53"/>
    </location>
</feature>
<dbReference type="Proteomes" id="UP001153555">
    <property type="component" value="Unassembled WGS sequence"/>
</dbReference>
<dbReference type="PANTHER" id="PTHR47383">
    <property type="entry name" value="OS03G0659800 PROTEIN"/>
    <property type="match status" value="1"/>
</dbReference>
<proteinExistence type="predicted"/>
<evidence type="ECO:0000313" key="5">
    <source>
        <dbReference type="Proteomes" id="UP001153555"/>
    </source>
</evidence>
<feature type="region of interest" description="Disordered" evidence="2">
    <location>
        <begin position="1"/>
        <end position="140"/>
    </location>
</feature>
<evidence type="ECO:0000256" key="1">
    <source>
        <dbReference type="SAM" id="Coils"/>
    </source>
</evidence>
<feature type="compositionally biased region" description="Acidic residues" evidence="2">
    <location>
        <begin position="121"/>
        <end position="138"/>
    </location>
</feature>
<dbReference type="OrthoDB" id="5599468at2759"/>
<accession>A0A9N7MVP5</accession>